<dbReference type="Proteomes" id="UP000689967">
    <property type="component" value="Unassembled WGS sequence"/>
</dbReference>
<sequence length="118" mass="12925">MSQVARITLFVHDRAGRLETLPDQDLLRALLQETPLVTRHEDGSRTFVFDMVDPDEARIRASQAPDCTSIDTLRLCGAALVRAARSLGLPLTAALAESAELVAEGELRAMQVPKDRQS</sequence>
<protein>
    <submittedName>
        <fullName evidence="1">Uncharacterized protein</fullName>
    </submittedName>
</protein>
<keyword evidence="2" id="KW-1185">Reference proteome</keyword>
<reference evidence="1 2" key="1">
    <citation type="submission" date="2021-01" db="EMBL/GenBank/DDBJ databases">
        <title>Roseomonas sp. nov, a bacterium isolated from an oil production mixture in Yumen Oilfield.</title>
        <authorList>
            <person name="Wu D."/>
        </authorList>
    </citation>
    <scope>NUCLEOTIDE SEQUENCE [LARGE SCALE GENOMIC DNA]</scope>
    <source>
        <strain evidence="1 2">ROY-5-3</strain>
    </source>
</reference>
<name>A0ABS6HAK6_9PROT</name>
<dbReference type="RefSeq" id="WP_216877748.1">
    <property type="nucleotide sequence ID" value="NZ_JAERQM010000005.1"/>
</dbReference>
<evidence type="ECO:0000313" key="2">
    <source>
        <dbReference type="Proteomes" id="UP000689967"/>
    </source>
</evidence>
<comment type="caution">
    <text evidence="1">The sequence shown here is derived from an EMBL/GenBank/DDBJ whole genome shotgun (WGS) entry which is preliminary data.</text>
</comment>
<organism evidence="1 2">
    <name type="scientific">Falsiroseomonas oleicola</name>
    <dbReference type="NCBI Taxonomy" id="2801474"/>
    <lineage>
        <taxon>Bacteria</taxon>
        <taxon>Pseudomonadati</taxon>
        <taxon>Pseudomonadota</taxon>
        <taxon>Alphaproteobacteria</taxon>
        <taxon>Acetobacterales</taxon>
        <taxon>Roseomonadaceae</taxon>
        <taxon>Falsiroseomonas</taxon>
    </lineage>
</organism>
<proteinExistence type="predicted"/>
<evidence type="ECO:0000313" key="1">
    <source>
        <dbReference type="EMBL" id="MBU8545752.1"/>
    </source>
</evidence>
<accession>A0ABS6HAK6</accession>
<gene>
    <name evidence="1" type="ORF">JJQ90_18660</name>
</gene>
<dbReference type="EMBL" id="JAERQM010000005">
    <property type="protein sequence ID" value="MBU8545752.1"/>
    <property type="molecule type" value="Genomic_DNA"/>
</dbReference>